<protein>
    <submittedName>
        <fullName evidence="1">Uncharacterized protein</fullName>
    </submittedName>
</protein>
<keyword evidence="2" id="KW-1185">Reference proteome</keyword>
<proteinExistence type="predicted"/>
<dbReference type="Proteomes" id="UP001203297">
    <property type="component" value="Unassembled WGS sequence"/>
</dbReference>
<dbReference type="EMBL" id="WTXG01000026">
    <property type="protein sequence ID" value="KAI0298778.1"/>
    <property type="molecule type" value="Genomic_DNA"/>
</dbReference>
<reference evidence="1" key="1">
    <citation type="journal article" date="2022" name="New Phytol.">
        <title>Evolutionary transition to the ectomycorrhizal habit in the genomes of a hyperdiverse lineage of mushroom-forming fungi.</title>
        <authorList>
            <person name="Looney B."/>
            <person name="Miyauchi S."/>
            <person name="Morin E."/>
            <person name="Drula E."/>
            <person name="Courty P.E."/>
            <person name="Kohler A."/>
            <person name="Kuo A."/>
            <person name="LaButti K."/>
            <person name="Pangilinan J."/>
            <person name="Lipzen A."/>
            <person name="Riley R."/>
            <person name="Andreopoulos W."/>
            <person name="He G."/>
            <person name="Johnson J."/>
            <person name="Nolan M."/>
            <person name="Tritt A."/>
            <person name="Barry K.W."/>
            <person name="Grigoriev I.V."/>
            <person name="Nagy L.G."/>
            <person name="Hibbett D."/>
            <person name="Henrissat B."/>
            <person name="Matheny P.B."/>
            <person name="Labbe J."/>
            <person name="Martin F.M."/>
        </authorList>
    </citation>
    <scope>NUCLEOTIDE SEQUENCE</scope>
    <source>
        <strain evidence="1">BPL690</strain>
    </source>
</reference>
<comment type="caution">
    <text evidence="1">The sequence shown here is derived from an EMBL/GenBank/DDBJ whole genome shotgun (WGS) entry which is preliminary data.</text>
</comment>
<dbReference type="AlphaFoldDB" id="A0AAD4M1N1"/>
<organism evidence="1 2">
    <name type="scientific">Multifurca ochricompacta</name>
    <dbReference type="NCBI Taxonomy" id="376703"/>
    <lineage>
        <taxon>Eukaryota</taxon>
        <taxon>Fungi</taxon>
        <taxon>Dikarya</taxon>
        <taxon>Basidiomycota</taxon>
        <taxon>Agaricomycotina</taxon>
        <taxon>Agaricomycetes</taxon>
        <taxon>Russulales</taxon>
        <taxon>Russulaceae</taxon>
        <taxon>Multifurca</taxon>
    </lineage>
</organism>
<sequence>MANCLSMLPKLKSLSIMFKSLIAFPDQSRQRPSPLPRAVLPTLTRISFQGDSEYLEELVFRIDAPLLVSLSLRFYDQPIIDIRQLSQFISRTENFGSLIRALLDFGRNPCIFFRPTNNEMMGSNHRVWLSCSIVCDPTDEPLSSMAQICNQLSLILFNLKSLSICASSIERWFQYGTDPVEWHGFFRPFTAVETLYVSKTLAPHVAPALEDLSRDPAMAVLLKLRWLQFGSSRESTCVNRFVTAREPSEFGHHITVEYDKKLPQFWNF</sequence>
<evidence type="ECO:0000313" key="1">
    <source>
        <dbReference type="EMBL" id="KAI0298778.1"/>
    </source>
</evidence>
<gene>
    <name evidence="1" type="ORF">B0F90DRAFT_1918248</name>
</gene>
<accession>A0AAD4M1N1</accession>
<evidence type="ECO:0000313" key="2">
    <source>
        <dbReference type="Proteomes" id="UP001203297"/>
    </source>
</evidence>
<name>A0AAD4M1N1_9AGAM</name>